<dbReference type="EMBL" id="MCFD01000006">
    <property type="protein sequence ID" value="ORX70261.1"/>
    <property type="molecule type" value="Genomic_DNA"/>
</dbReference>
<dbReference type="Gene3D" id="1.10.260.100">
    <property type="match status" value="1"/>
</dbReference>
<dbReference type="OrthoDB" id="10008801at2759"/>
<dbReference type="AlphaFoldDB" id="A0A1Y1W9Q1"/>
<protein>
    <submittedName>
        <fullName evidence="1">Uncharacterized protein</fullName>
    </submittedName>
</protein>
<dbReference type="Proteomes" id="UP000193922">
    <property type="component" value="Unassembled WGS sequence"/>
</dbReference>
<reference evidence="1 2" key="1">
    <citation type="submission" date="2016-07" db="EMBL/GenBank/DDBJ databases">
        <title>Pervasive Adenine N6-methylation of Active Genes in Fungi.</title>
        <authorList>
            <consortium name="DOE Joint Genome Institute"/>
            <person name="Mondo S.J."/>
            <person name="Dannebaum R.O."/>
            <person name="Kuo R.C."/>
            <person name="Labutti K."/>
            <person name="Haridas S."/>
            <person name="Kuo A."/>
            <person name="Salamov A."/>
            <person name="Ahrendt S.R."/>
            <person name="Lipzen A."/>
            <person name="Sullivan W."/>
            <person name="Andreopoulos W.B."/>
            <person name="Clum A."/>
            <person name="Lindquist E."/>
            <person name="Daum C."/>
            <person name="Ramamoorthy G.K."/>
            <person name="Gryganskyi A."/>
            <person name="Culley D."/>
            <person name="Magnuson J.K."/>
            <person name="James T.Y."/>
            <person name="O'Malley M.A."/>
            <person name="Stajich J.E."/>
            <person name="Spatafora J.W."/>
            <person name="Visel A."/>
            <person name="Grigoriev I.V."/>
        </authorList>
    </citation>
    <scope>NUCLEOTIDE SEQUENCE [LARGE SCALE GENOMIC DNA]</scope>
    <source>
        <strain evidence="1 2">ATCC 12442</strain>
    </source>
</reference>
<dbReference type="RefSeq" id="XP_040743899.1">
    <property type="nucleotide sequence ID" value="XM_040890351.1"/>
</dbReference>
<accession>A0A1Y1W9Q1</accession>
<gene>
    <name evidence="1" type="ORF">DL89DRAFT_292914</name>
</gene>
<proteinExistence type="predicted"/>
<evidence type="ECO:0000313" key="1">
    <source>
        <dbReference type="EMBL" id="ORX70261.1"/>
    </source>
</evidence>
<keyword evidence="2" id="KW-1185">Reference proteome</keyword>
<comment type="caution">
    <text evidence="1">The sequence shown here is derived from an EMBL/GenBank/DDBJ whole genome shotgun (WGS) entry which is preliminary data.</text>
</comment>
<name>A0A1Y1W9Q1_9FUNG</name>
<organism evidence="1 2">
    <name type="scientific">Linderina pennispora</name>
    <dbReference type="NCBI Taxonomy" id="61395"/>
    <lineage>
        <taxon>Eukaryota</taxon>
        <taxon>Fungi</taxon>
        <taxon>Fungi incertae sedis</taxon>
        <taxon>Zoopagomycota</taxon>
        <taxon>Kickxellomycotina</taxon>
        <taxon>Kickxellomycetes</taxon>
        <taxon>Kickxellales</taxon>
        <taxon>Kickxellaceae</taxon>
        <taxon>Linderina</taxon>
    </lineage>
</organism>
<dbReference type="GeneID" id="63806999"/>
<sequence>MFLRSLLTKSLTLRTLQPMRVQSGMRWFSQTLPARSIPGFDANNPTLRKIQQNPRVMAAMVEAMQLLQQRGLIDPTNPKPPGFMKLMQIMGDPEVKAKFMEVQKVLKEEGIQFSPSDLSAFMGARDQFMAKEEAPQEGVLKKFASKFRKE</sequence>
<evidence type="ECO:0000313" key="2">
    <source>
        <dbReference type="Proteomes" id="UP000193922"/>
    </source>
</evidence>